<dbReference type="STRING" id="6313.A0A0K0DJ00"/>
<evidence type="ECO:0000313" key="1">
    <source>
        <dbReference type="Proteomes" id="UP000035642"/>
    </source>
</evidence>
<name>A0A0K0DJ00_ANGCA</name>
<reference evidence="2" key="2">
    <citation type="submission" date="2017-02" db="UniProtKB">
        <authorList>
            <consortium name="WormBaseParasite"/>
        </authorList>
    </citation>
    <scope>IDENTIFICATION</scope>
</reference>
<dbReference type="AlphaFoldDB" id="A0A0K0DJ00"/>
<organism evidence="1 2">
    <name type="scientific">Angiostrongylus cantonensis</name>
    <name type="common">Rat lungworm</name>
    <dbReference type="NCBI Taxonomy" id="6313"/>
    <lineage>
        <taxon>Eukaryota</taxon>
        <taxon>Metazoa</taxon>
        <taxon>Ecdysozoa</taxon>
        <taxon>Nematoda</taxon>
        <taxon>Chromadorea</taxon>
        <taxon>Rhabditida</taxon>
        <taxon>Rhabditina</taxon>
        <taxon>Rhabditomorpha</taxon>
        <taxon>Strongyloidea</taxon>
        <taxon>Metastrongylidae</taxon>
        <taxon>Angiostrongylus</taxon>
    </lineage>
</organism>
<accession>A0A0K0DJ00</accession>
<sequence length="72" mass="8312">MREGVGTVIRPVMLAHRQDMMSTSLNEKVDAIERLNEADSGHLLLELHVAEREVDRLVPRTQVYHCFVCCYE</sequence>
<evidence type="ECO:0000313" key="2">
    <source>
        <dbReference type="WBParaSite" id="ACAC_0001132901-mRNA-1"/>
    </source>
</evidence>
<keyword evidence="1" id="KW-1185">Reference proteome</keyword>
<proteinExistence type="predicted"/>
<protein>
    <submittedName>
        <fullName evidence="2">t-SNARE coiled-coil homology domain-containing protein</fullName>
    </submittedName>
</protein>
<dbReference type="Proteomes" id="UP000035642">
    <property type="component" value="Unassembled WGS sequence"/>
</dbReference>
<reference evidence="1" key="1">
    <citation type="submission" date="2012-09" db="EMBL/GenBank/DDBJ databases">
        <authorList>
            <person name="Martin A.A."/>
        </authorList>
    </citation>
    <scope>NUCLEOTIDE SEQUENCE</scope>
</reference>
<dbReference type="WBParaSite" id="ACAC_0001132901-mRNA-1">
    <property type="protein sequence ID" value="ACAC_0001132901-mRNA-1"/>
    <property type="gene ID" value="ACAC_0001132901"/>
</dbReference>